<comment type="caution">
    <text evidence="1">The sequence shown here is derived from an EMBL/GenBank/DDBJ whole genome shotgun (WGS) entry which is preliminary data.</text>
</comment>
<dbReference type="EMBL" id="MGEA01000011">
    <property type="protein sequence ID" value="OGL74641.1"/>
    <property type="molecule type" value="Genomic_DNA"/>
</dbReference>
<dbReference type="Proteomes" id="UP000177088">
    <property type="component" value="Unassembled WGS sequence"/>
</dbReference>
<evidence type="ECO:0000313" key="1">
    <source>
        <dbReference type="EMBL" id="OGL74641.1"/>
    </source>
</evidence>
<reference evidence="1 2" key="1">
    <citation type="journal article" date="2016" name="Nat. Commun.">
        <title>Thousands of microbial genomes shed light on interconnected biogeochemical processes in an aquifer system.</title>
        <authorList>
            <person name="Anantharaman K."/>
            <person name="Brown C.T."/>
            <person name="Hug L.A."/>
            <person name="Sharon I."/>
            <person name="Castelle C.J."/>
            <person name="Probst A.J."/>
            <person name="Thomas B.C."/>
            <person name="Singh A."/>
            <person name="Wilkins M.J."/>
            <person name="Karaoz U."/>
            <person name="Brodie E.L."/>
            <person name="Williams K.H."/>
            <person name="Hubbard S.S."/>
            <person name="Banfield J.F."/>
        </authorList>
    </citation>
    <scope>NUCLEOTIDE SEQUENCE [LARGE SCALE GENOMIC DNA]</scope>
</reference>
<sequence length="647" mass="69289">MVSGRIPLANAQETSSAEEIAKLEVEFGAPIGAWADLGSIPEGTEEPGPLPAELKKMAGEKELVAISCALSKWQSRRFNKAMDAVQKYFYPVVTKARALFALGARAPNVADFNAEMNRRTSAICAAKTTDDAQRLIGETAGWATGEFGRINGLKEDIRNGLKTRSNEKKSRFDEVAGAIRDIGQKIDDAVRAKAPDYEQFREKAYALRQELILNFFDRNTGAALAALESQKDKLAVAKKQQGATAMTLDEIGAAFVVDRAELASALGVAAMSDDEAAFQAAVAVSRGRWVTYQQNVQKGVGGSSGRVCVQAEPQLSAARQAMELQLAATRSVLEQCRDSQSEECLRAAPALSRLTTIAGKTNDVLALVVSAQNICTAPATADVNALAAILRRLQGDSEVLRLMGEAFEAEKSAPADDTVAGVCGRSLPRLEAALAEIERDDLVALKANVKRCQLFNKSECQNVNRLAPAVDKLAADNQSFRKTAAKIIKACLNGMNDQEPESLDSVLHLALETGDRLRQEADRLGAGQAEKGSMKAYCRAVVKELAAVRVEAAAGRNQAATMLVACGGKSDARCRYITVESPAGEIIELTSAVYGGIGEVLKKCQSATAKPPSAILTRTVDDIRADKTDLLDKLEQLKRDATKSLSR</sequence>
<gene>
    <name evidence="1" type="ORF">A3C96_04280</name>
</gene>
<dbReference type="AlphaFoldDB" id="A0A1F7U8R9"/>
<name>A0A1F7U8R9_9BACT</name>
<protein>
    <submittedName>
        <fullName evidence="1">Uncharacterized protein</fullName>
    </submittedName>
</protein>
<evidence type="ECO:0000313" key="2">
    <source>
        <dbReference type="Proteomes" id="UP000177088"/>
    </source>
</evidence>
<proteinExistence type="predicted"/>
<organism evidence="1 2">
    <name type="scientific">Candidatus Uhrbacteria bacterium RIFCSPHIGHO2_02_FULL_60_10</name>
    <dbReference type="NCBI Taxonomy" id="1802392"/>
    <lineage>
        <taxon>Bacteria</taxon>
        <taxon>Candidatus Uhriibacteriota</taxon>
    </lineage>
</organism>
<accession>A0A1F7U8R9</accession>